<sequence>MKRIYHIKVTFLIITIFFIQKNTFALKKVELNIMQWEGYLSSQFSGFITYARSKGYDVSIKVVKPSIVGHENTVQRISEGGVDIITPSSYFFKSSEGNLFKFIEPIDEKRLKNYANILKKLKGNYATLSNRNYGIPFTTGSYGLAYNTEKVPEPTSWKVLWDPSNKNKYSIYKHAFQNFFLINLIYGKKISDAFIFDKIDIKFSKEKAKQLINNANYLWSGYSNDLNKMDNLNYVTTWGYDVIQANKKKMKWKIAHPIEGEYLWLDSLSITKEAANNSNKVNAFYLFCDYILSPEVQVKLMREIGSTPVNIKAKQIATKEEIKSFRIGDESYFKTEKIFDSLDKRTEKGYNYVWDQILSEKK</sequence>
<keyword evidence="4" id="KW-0574">Periplasm</keyword>
<dbReference type="Proteomes" id="UP000184731">
    <property type="component" value="Chromosome"/>
</dbReference>
<keyword evidence="2" id="KW-0813">Transport</keyword>
<dbReference type="AlphaFoldDB" id="A0A1L4CZP6"/>
<name>A0A1L4CZP6_9BACT</name>
<dbReference type="RefSeq" id="WP_148697147.1">
    <property type="nucleotide sequence ID" value="NZ_CP017834.1"/>
</dbReference>
<evidence type="ECO:0000256" key="4">
    <source>
        <dbReference type="ARBA" id="ARBA00022764"/>
    </source>
</evidence>
<dbReference type="OrthoDB" id="9769319at2"/>
<evidence type="ECO:0000313" key="6">
    <source>
        <dbReference type="Proteomes" id="UP000184731"/>
    </source>
</evidence>
<evidence type="ECO:0000313" key="5">
    <source>
        <dbReference type="EMBL" id="APJ03416.1"/>
    </source>
</evidence>
<evidence type="ECO:0008006" key="7">
    <source>
        <dbReference type="Google" id="ProtNLM"/>
    </source>
</evidence>
<dbReference type="GO" id="GO:0019808">
    <property type="term" value="F:polyamine binding"/>
    <property type="evidence" value="ECO:0007669"/>
    <property type="project" value="InterPro"/>
</dbReference>
<dbReference type="EMBL" id="CP017834">
    <property type="protein sequence ID" value="APJ03416.1"/>
    <property type="molecule type" value="Genomic_DNA"/>
</dbReference>
<protein>
    <recommendedName>
        <fullName evidence="7">Spermidine/putrescine ABC transporter substrate-binding protein</fullName>
    </recommendedName>
</protein>
<dbReference type="InterPro" id="IPR001188">
    <property type="entry name" value="Sperm_putr-bd"/>
</dbReference>
<dbReference type="STRING" id="1915309.AXG55_05655"/>
<dbReference type="Pfam" id="PF13343">
    <property type="entry name" value="SBP_bac_6"/>
    <property type="match status" value="1"/>
</dbReference>
<dbReference type="PANTHER" id="PTHR30222:SF17">
    <property type="entry name" value="SPERMIDINE_PUTRESCINE-BINDING PERIPLASMIC PROTEIN"/>
    <property type="match status" value="1"/>
</dbReference>
<dbReference type="GO" id="GO:0015846">
    <property type="term" value="P:polyamine transport"/>
    <property type="evidence" value="ECO:0007669"/>
    <property type="project" value="InterPro"/>
</dbReference>
<accession>A0A1L4CZP6</accession>
<keyword evidence="3" id="KW-0732">Signal</keyword>
<evidence type="ECO:0000256" key="1">
    <source>
        <dbReference type="ARBA" id="ARBA00004418"/>
    </source>
</evidence>
<proteinExistence type="predicted"/>
<keyword evidence="6" id="KW-1185">Reference proteome</keyword>
<evidence type="ECO:0000256" key="3">
    <source>
        <dbReference type="ARBA" id="ARBA00022729"/>
    </source>
</evidence>
<evidence type="ECO:0000256" key="2">
    <source>
        <dbReference type="ARBA" id="ARBA00022448"/>
    </source>
</evidence>
<organism evidence="5 6">
    <name type="scientific">Silvanigrella aquatica</name>
    <dbReference type="NCBI Taxonomy" id="1915309"/>
    <lineage>
        <taxon>Bacteria</taxon>
        <taxon>Pseudomonadati</taxon>
        <taxon>Bdellovibrionota</taxon>
        <taxon>Oligoflexia</taxon>
        <taxon>Silvanigrellales</taxon>
        <taxon>Silvanigrellaceae</taxon>
        <taxon>Silvanigrella</taxon>
    </lineage>
</organism>
<dbReference type="GO" id="GO:0042597">
    <property type="term" value="C:periplasmic space"/>
    <property type="evidence" value="ECO:0007669"/>
    <property type="project" value="UniProtKB-SubCell"/>
</dbReference>
<gene>
    <name evidence="5" type="ORF">AXG55_05655</name>
</gene>
<dbReference type="PANTHER" id="PTHR30222">
    <property type="entry name" value="SPERMIDINE/PUTRESCINE-BINDING PERIPLASMIC PROTEIN"/>
    <property type="match status" value="1"/>
</dbReference>
<reference evidence="5 6" key="1">
    <citation type="submission" date="2016-10" db="EMBL/GenBank/DDBJ databases">
        <title>Silvanigrella aquatica sp. nov., isolated from a freshwater lake located in the Black Forest, Germany, description of Silvanigrellaceae fam. nov., Silvanigrellales ord. nov., reclassification of the order Bdellovibrionales in the class Oligoflexia, reclassification of the families Bacteriovoracaceae and Halobacteriovoraceae in the new order Bacteriovoracales ord. nov., and reclassification of the family Pseudobacteriovoracaceae in the order Oligoflexiales.</title>
        <authorList>
            <person name="Hahn M.W."/>
            <person name="Schmidt J."/>
            <person name="Koll U."/>
            <person name="Rohde M."/>
            <person name="Verbag S."/>
            <person name="Pitt A."/>
            <person name="Nakai R."/>
            <person name="Naganuma T."/>
            <person name="Lang E."/>
        </authorList>
    </citation>
    <scope>NUCLEOTIDE SEQUENCE [LARGE SCALE GENOMIC DNA]</scope>
    <source>
        <strain evidence="5 6">MWH-Nonnen-W8red</strain>
    </source>
</reference>
<dbReference type="KEGG" id="saqi:AXG55_05655"/>
<dbReference type="SUPFAM" id="SSF53850">
    <property type="entry name" value="Periplasmic binding protein-like II"/>
    <property type="match status" value="1"/>
</dbReference>
<comment type="subcellular location">
    <subcellularLocation>
        <location evidence="1">Periplasm</location>
    </subcellularLocation>
</comment>
<dbReference type="PRINTS" id="PR00909">
    <property type="entry name" value="SPERMDNBNDNG"/>
</dbReference>
<dbReference type="Gene3D" id="3.40.190.10">
    <property type="entry name" value="Periplasmic binding protein-like II"/>
    <property type="match status" value="2"/>
</dbReference>